<dbReference type="AlphaFoldDB" id="D2VT13"/>
<sequence length="147" mass="16369">MISLITPFIFVKSFISFSSSDLQISLHNDLIVTSVNGEILNTIKQMDLILRFSSFGGRNGNGGLTRVLSVYQNSVPLLNNSIFIDFRRNDNFSARKSIQQVMKFMGLTEEMINSDECVNEFILAIHFQGIVLTLPGAAVEGDVFTVK</sequence>
<protein>
    <submittedName>
        <fullName evidence="1">Predicted protein</fullName>
    </submittedName>
</protein>
<dbReference type="InParanoid" id="D2VT13"/>
<dbReference type="EMBL" id="GG738895">
    <property type="protein sequence ID" value="EFC40067.1"/>
    <property type="molecule type" value="Genomic_DNA"/>
</dbReference>
<dbReference type="Proteomes" id="UP000006671">
    <property type="component" value="Unassembled WGS sequence"/>
</dbReference>
<dbReference type="VEuPathDB" id="AmoebaDB:NAEGRDRAFT_72136"/>
<keyword evidence="2" id="KW-1185">Reference proteome</keyword>
<evidence type="ECO:0000313" key="2">
    <source>
        <dbReference type="Proteomes" id="UP000006671"/>
    </source>
</evidence>
<gene>
    <name evidence="1" type="ORF">NAEGRDRAFT_72136</name>
</gene>
<evidence type="ECO:0000313" key="1">
    <source>
        <dbReference type="EMBL" id="EFC40067.1"/>
    </source>
</evidence>
<reference evidence="1 2" key="1">
    <citation type="journal article" date="2010" name="Cell">
        <title>The genome of Naegleria gruberi illuminates early eukaryotic versatility.</title>
        <authorList>
            <person name="Fritz-Laylin L.K."/>
            <person name="Prochnik S.E."/>
            <person name="Ginger M.L."/>
            <person name="Dacks J.B."/>
            <person name="Carpenter M.L."/>
            <person name="Field M.C."/>
            <person name="Kuo A."/>
            <person name="Paredez A."/>
            <person name="Chapman J."/>
            <person name="Pham J."/>
            <person name="Shu S."/>
            <person name="Neupane R."/>
            <person name="Cipriano M."/>
            <person name="Mancuso J."/>
            <person name="Tu H."/>
            <person name="Salamov A."/>
            <person name="Lindquist E."/>
            <person name="Shapiro H."/>
            <person name="Lucas S."/>
            <person name="Grigoriev I.V."/>
            <person name="Cande W.Z."/>
            <person name="Fulton C."/>
            <person name="Rokhsar D.S."/>
            <person name="Dawson S.C."/>
        </authorList>
    </citation>
    <scope>NUCLEOTIDE SEQUENCE [LARGE SCALE GENOMIC DNA]</scope>
    <source>
        <strain evidence="1 2">NEG-M</strain>
    </source>
</reference>
<dbReference type="KEGG" id="ngr:NAEGRDRAFT_72136"/>
<organism evidence="2">
    <name type="scientific">Naegleria gruberi</name>
    <name type="common">Amoeba</name>
    <dbReference type="NCBI Taxonomy" id="5762"/>
    <lineage>
        <taxon>Eukaryota</taxon>
        <taxon>Discoba</taxon>
        <taxon>Heterolobosea</taxon>
        <taxon>Tetramitia</taxon>
        <taxon>Eutetramitia</taxon>
        <taxon>Vahlkampfiidae</taxon>
        <taxon>Naegleria</taxon>
    </lineage>
</organism>
<name>D2VT13_NAEGR</name>
<proteinExistence type="predicted"/>
<dbReference type="GeneID" id="8850989"/>
<dbReference type="RefSeq" id="XP_002672811.1">
    <property type="nucleotide sequence ID" value="XM_002672765.1"/>
</dbReference>
<accession>D2VT13</accession>